<feature type="region of interest" description="Disordered" evidence="3">
    <location>
        <begin position="400"/>
        <end position="433"/>
    </location>
</feature>
<sequence length="1585" mass="179466">MSGKAYTMKEMKTIVEYLTEHKAFGEIKGRKMWKDLADSKVTSRTWQSLKETFLKRILPDIHNPYYKLSNHEIASFKQGHDVEARLNNKLQIRSTSRDSTTESEGIINEEPDNGKDKNETNTADDGEGSNDEPKMQIVEIPDTDFNNDEVKDKTEVSAENVESNNALEEKTTHEPGKTINESPQKPESEDPLSKNDTLNVKNKNEEISIVLSDDDNTTKSNRNSTDVNLSDINKPKTSIETTQNSNTITDTLLPDNQEGFKENSQTLLLKINNKTIDKNKDIKRAKKRANSQENPSSAISKKRLEKDKLSISDTDTLIKNKNKLSTRSSPLTFNQKIPEEVEEPVLLGNSKGDQVMEDAPPQKEQDDKKTENLKDNENNSEELENPCLKSVSLYAEQFSNSKYTDSETSNIEDNTKNEKQNKKEEVSETKKDQKIKATNNFGVKYTKASTDVKKTPVEEKKTNTNAAKEVVILKSHSDSISDSGKEQQKKVVEPSVKQNRDKALANMFGFSSGGVTRSRKSSHKYRKQTSRKQKHNISSDSTDWTSDTGSEYISPPRGRKNRQTRKYLKPKSARILSLEEEGGLFVMYGKKIYPIVKDGKIIKNYVNLAPDNDNEREESFWKLKYVEEKKRTAELTKLLNQVKEQNEQEEISRIPALATTSRNQFLDENPKKISEVATDKKIPTDKDVAEPIAVHTQGEKTVKIKFTKNNEEVQLEGHWTHVNPVLAQVMQLFQKEPEIIIKETTKVKELPATGPQQLSGKSTPILEMIVDEEVQEKVDQIEGEIFKEIEEREKEKSPTPKQEIPKTENNITKRRGRPKKSQTSATEQSPAKKPRVEETEAKPDEVGTPTVPNSVTTKKSTRTPKKILTDNTGVTEDNFIKTRQTAKKSLEDTTKDSGPQDDNVRYKFPSRSPANRKSYSNNRSQKVTKNTRQRKSSSSVNFKIYSSPENLSLHSIESTQGYQDSDDSPVKTYLKRKKRTSFTLAPYRTRSQSRSQKVNPPYLTDDFTSESSNSYQGPPLQSMVIQNSTLKSDVYKSDSYQLLMNNVTLRNKSSSQLEKINEASPISDELQYISDQICKQISDFEIDMEGQEKENFRHTNTDSSSNVTLPTSPVLSIVENISINKSLLNNSHDSLLENKRPENDPNEHIMLNELMETDGDVSMPLMDRDCGVETATQNGVEYHYNLNVPKTTAAVSESFLNKINTVNITDPTLSDSFHYKLRDLILESAKKNLKGDYILMENCKDVEMKENVETKVSKSKKRSSTPRKRQSTRKLKLANTEPCIEEEHMETCSYTSRKSCPPMIQVSEYLDMELERNNSVKISEQPRGRRKKDIIKVKISKPKQKKISKEVVEKNIQNKQNSIHTDSGINDVESGVFLNTFNDSVDLIHNHSETCLNANECLGDSIEIIKNATKSIISLDSDSNDFDGNIPQFFGNVPDKMAYELFSSDAQDVSVLQKVIGVPEYKTAESASATVYHTPLGSLSPPDSLITEDLSGEIPEKITRNTRWYLLSEDEISNTNNLDINQNIMAPVSFGANLNQIFPITCAIPDLSTITEMSKENDENTRKSSNDMDTRNDLDSQSLFN</sequence>
<dbReference type="RefSeq" id="XP_064073722.1">
    <property type="nucleotide sequence ID" value="XM_064217652.1"/>
</dbReference>
<evidence type="ECO:0000313" key="6">
    <source>
        <dbReference type="RefSeq" id="XP_064073722.1"/>
    </source>
</evidence>
<feature type="compositionally biased region" description="Basic residues" evidence="3">
    <location>
        <begin position="1257"/>
        <end position="1276"/>
    </location>
</feature>
<feature type="region of interest" description="Disordered" evidence="3">
    <location>
        <begin position="154"/>
        <end position="257"/>
    </location>
</feature>
<feature type="compositionally biased region" description="Polar residues" evidence="3">
    <location>
        <begin position="912"/>
        <end position="928"/>
    </location>
</feature>
<name>A0ABM4AQZ6_VANTA</name>
<feature type="compositionally biased region" description="Basic and acidic residues" evidence="3">
    <location>
        <begin position="1558"/>
        <end position="1578"/>
    </location>
</feature>
<accession>A0ABM4AQZ6</accession>
<feature type="region of interest" description="Disordered" evidence="3">
    <location>
        <begin position="1252"/>
        <end position="1277"/>
    </location>
</feature>
<feature type="compositionally biased region" description="Basic and acidic residues" evidence="3">
    <location>
        <begin position="788"/>
        <end position="806"/>
    </location>
</feature>
<evidence type="ECO:0000256" key="3">
    <source>
        <dbReference type="SAM" id="MobiDB-lite"/>
    </source>
</evidence>
<dbReference type="SUPFAM" id="SSF46689">
    <property type="entry name" value="Homeodomain-like"/>
    <property type="match status" value="1"/>
</dbReference>
<proteinExistence type="predicted"/>
<feature type="region of interest" description="Disordered" evidence="3">
    <location>
        <begin position="983"/>
        <end position="1019"/>
    </location>
</feature>
<reference evidence="6" key="1">
    <citation type="submission" date="2025-08" db="UniProtKB">
        <authorList>
            <consortium name="RefSeq"/>
        </authorList>
    </citation>
    <scope>IDENTIFICATION</scope>
    <source>
        <tissue evidence="6">Whole body</tissue>
    </source>
</reference>
<feature type="compositionally biased region" description="Basic and acidic residues" evidence="3">
    <location>
        <begin position="413"/>
        <end position="433"/>
    </location>
</feature>
<feature type="compositionally biased region" description="Basic residues" evidence="3">
    <location>
        <begin position="517"/>
        <end position="535"/>
    </location>
</feature>
<evidence type="ECO:0000259" key="4">
    <source>
        <dbReference type="Pfam" id="PF08914"/>
    </source>
</evidence>
<evidence type="ECO:0000256" key="1">
    <source>
        <dbReference type="ARBA" id="ARBA00004123"/>
    </source>
</evidence>
<gene>
    <name evidence="6" type="primary">LOC113400207</name>
</gene>
<feature type="region of interest" description="Disordered" evidence="3">
    <location>
        <begin position="326"/>
        <end position="387"/>
    </location>
</feature>
<evidence type="ECO:0000256" key="2">
    <source>
        <dbReference type="SAM" id="Coils"/>
    </source>
</evidence>
<dbReference type="Pfam" id="PF08914">
    <property type="entry name" value="Myb_Rap1"/>
    <property type="match status" value="1"/>
</dbReference>
<feature type="region of interest" description="Disordered" evidence="3">
    <location>
        <begin position="87"/>
        <end position="134"/>
    </location>
</feature>
<dbReference type="Proteomes" id="UP001652626">
    <property type="component" value="Chromosome 18"/>
</dbReference>
<feature type="compositionally biased region" description="Polar residues" evidence="3">
    <location>
        <begin position="218"/>
        <end position="250"/>
    </location>
</feature>
<protein>
    <submittedName>
        <fullName evidence="6">Uncharacterized protein LOC113400207</fullName>
    </submittedName>
</protein>
<feature type="coiled-coil region" evidence="2">
    <location>
        <begin position="625"/>
        <end position="652"/>
    </location>
</feature>
<dbReference type="GeneID" id="113400207"/>
<feature type="compositionally biased region" description="Polar residues" evidence="3">
    <location>
        <begin position="400"/>
        <end position="411"/>
    </location>
</feature>
<feature type="compositionally biased region" description="Polar residues" evidence="3">
    <location>
        <begin position="989"/>
        <end position="998"/>
    </location>
</feature>
<feature type="compositionally biased region" description="Basic residues" evidence="3">
    <location>
        <begin position="557"/>
        <end position="566"/>
    </location>
</feature>
<feature type="compositionally biased region" description="Polar residues" evidence="3">
    <location>
        <begin position="326"/>
        <end position="335"/>
    </location>
</feature>
<feature type="compositionally biased region" description="Basic and acidic residues" evidence="3">
    <location>
        <begin position="167"/>
        <end position="176"/>
    </location>
</feature>
<feature type="region of interest" description="Disordered" evidence="3">
    <location>
        <begin position="1558"/>
        <end position="1585"/>
    </location>
</feature>
<feature type="compositionally biased region" description="Low complexity" evidence="3">
    <location>
        <begin position="538"/>
        <end position="550"/>
    </location>
</feature>
<feature type="compositionally biased region" description="Basic and acidic residues" evidence="3">
    <location>
        <begin position="360"/>
        <end position="377"/>
    </location>
</feature>
<feature type="region of interest" description="Disordered" evidence="3">
    <location>
        <begin position="279"/>
        <end position="306"/>
    </location>
</feature>
<dbReference type="InterPro" id="IPR009057">
    <property type="entry name" value="Homeodomain-like_sf"/>
</dbReference>
<dbReference type="Gene3D" id="1.10.10.60">
    <property type="entry name" value="Homeodomain-like"/>
    <property type="match status" value="1"/>
</dbReference>
<evidence type="ECO:0000313" key="5">
    <source>
        <dbReference type="Proteomes" id="UP001652626"/>
    </source>
</evidence>
<feature type="domain" description="TERF2-interacting telomeric protein 1 Myb" evidence="4">
    <location>
        <begin position="6"/>
        <end position="57"/>
    </location>
</feature>
<keyword evidence="5" id="KW-1185">Reference proteome</keyword>
<comment type="subcellular location">
    <subcellularLocation>
        <location evidence="1">Nucleus</location>
    </subcellularLocation>
</comment>
<organism evidence="5 6">
    <name type="scientific">Vanessa tameamea</name>
    <name type="common">Kamehameha butterfly</name>
    <dbReference type="NCBI Taxonomy" id="334116"/>
    <lineage>
        <taxon>Eukaryota</taxon>
        <taxon>Metazoa</taxon>
        <taxon>Ecdysozoa</taxon>
        <taxon>Arthropoda</taxon>
        <taxon>Hexapoda</taxon>
        <taxon>Insecta</taxon>
        <taxon>Pterygota</taxon>
        <taxon>Neoptera</taxon>
        <taxon>Endopterygota</taxon>
        <taxon>Lepidoptera</taxon>
        <taxon>Glossata</taxon>
        <taxon>Ditrysia</taxon>
        <taxon>Papilionoidea</taxon>
        <taxon>Nymphalidae</taxon>
        <taxon>Nymphalinae</taxon>
        <taxon>Vanessa</taxon>
    </lineage>
</organism>
<feature type="region of interest" description="Disordered" evidence="3">
    <location>
        <begin position="788"/>
        <end position="943"/>
    </location>
</feature>
<keyword evidence="2" id="KW-0175">Coiled coil</keyword>
<feature type="compositionally biased region" description="Basic and acidic residues" evidence="3">
    <location>
        <begin position="184"/>
        <end position="193"/>
    </location>
</feature>
<dbReference type="InterPro" id="IPR015010">
    <property type="entry name" value="TERF2IP_Myb"/>
</dbReference>
<feature type="compositionally biased region" description="Basic and acidic residues" evidence="3">
    <location>
        <begin position="834"/>
        <end position="845"/>
    </location>
</feature>
<feature type="region of interest" description="Disordered" evidence="3">
    <location>
        <begin position="475"/>
        <end position="566"/>
    </location>
</feature>
<feature type="compositionally biased region" description="Basic and acidic residues" evidence="3">
    <location>
        <begin position="475"/>
        <end position="503"/>
    </location>
</feature>